<comment type="caution">
    <text evidence="1">The sequence shown here is derived from an EMBL/GenBank/DDBJ whole genome shotgun (WGS) entry which is preliminary data.</text>
</comment>
<dbReference type="Proteomes" id="UP001338137">
    <property type="component" value="Unassembled WGS sequence"/>
</dbReference>
<accession>A0ABU6G5Z8</accession>
<dbReference type="PROSITE" id="PS51257">
    <property type="entry name" value="PROKAR_LIPOPROTEIN"/>
    <property type="match status" value="1"/>
</dbReference>
<evidence type="ECO:0000313" key="2">
    <source>
        <dbReference type="Proteomes" id="UP001338137"/>
    </source>
</evidence>
<dbReference type="EMBL" id="JARLKY010000050">
    <property type="protein sequence ID" value="MEC0229366.1"/>
    <property type="molecule type" value="Genomic_DNA"/>
</dbReference>
<proteinExistence type="predicted"/>
<name>A0ABU6G5Z8_9BACL</name>
<evidence type="ECO:0000313" key="1">
    <source>
        <dbReference type="EMBL" id="MEC0229366.1"/>
    </source>
</evidence>
<sequence length="201" mass="23193">MRKKAQIILTFCILFILMGCSVNQEKDNQVINHKEIAEDLKIKATYEKKYIDLLKTELLKKEDISAVHIFYNDITNDGAFTGFSYRIGDKLFIGSSYGIAYNPNPIVYKIETRVNDFNDPLTFQFMNDKLKTNPPRDYQVIVGYINDESIKSIQLNYKNGIKEVVNIENNMFMSVKIANPDSLMSITSPHDDSKVFLLIER</sequence>
<keyword evidence="2" id="KW-1185">Reference proteome</keyword>
<reference evidence="1 2" key="1">
    <citation type="submission" date="2023-03" db="EMBL/GenBank/DDBJ databases">
        <title>Bacillus Genome Sequencing.</title>
        <authorList>
            <person name="Dunlap C."/>
        </authorList>
    </citation>
    <scope>NUCLEOTIDE SEQUENCE [LARGE SCALE GENOMIC DNA]</scope>
    <source>
        <strain evidence="1 2">BD-533</strain>
    </source>
</reference>
<evidence type="ECO:0008006" key="3">
    <source>
        <dbReference type="Google" id="ProtNLM"/>
    </source>
</evidence>
<protein>
    <recommendedName>
        <fullName evidence="3">Lipoprotein</fullName>
    </recommendedName>
</protein>
<dbReference type="RefSeq" id="WP_326073430.1">
    <property type="nucleotide sequence ID" value="NZ_JARLKY010000050.1"/>
</dbReference>
<gene>
    <name evidence="1" type="ORF">P4I72_19760</name>
</gene>
<organism evidence="1 2">
    <name type="scientific">Paenibacillus alba</name>
    <dbReference type="NCBI Taxonomy" id="1197127"/>
    <lineage>
        <taxon>Bacteria</taxon>
        <taxon>Bacillati</taxon>
        <taxon>Bacillota</taxon>
        <taxon>Bacilli</taxon>
        <taxon>Bacillales</taxon>
        <taxon>Paenibacillaceae</taxon>
        <taxon>Paenibacillus</taxon>
    </lineage>
</organism>